<comment type="caution">
    <text evidence="1">The sequence shown here is derived from an EMBL/GenBank/DDBJ whole genome shotgun (WGS) entry which is preliminary data.</text>
</comment>
<dbReference type="Proteomes" id="UP000031166">
    <property type="component" value="Unassembled WGS sequence"/>
</dbReference>
<proteinExistence type="predicted"/>
<reference evidence="1 2" key="1">
    <citation type="submission" date="2014-12" db="EMBL/GenBank/DDBJ databases">
        <title>Genome sequencing of Brevundimonas nasdae TPW30.</title>
        <authorList>
            <person name="Tan P.W."/>
            <person name="Chan K.-G."/>
        </authorList>
    </citation>
    <scope>NUCLEOTIDE SEQUENCE [LARGE SCALE GENOMIC DNA]</scope>
    <source>
        <strain evidence="1 2">TPW30</strain>
    </source>
</reference>
<evidence type="ECO:0000313" key="1">
    <source>
        <dbReference type="EMBL" id="KIC56992.1"/>
    </source>
</evidence>
<dbReference type="EMBL" id="JWSY01000018">
    <property type="protein sequence ID" value="KIC56992.1"/>
    <property type="molecule type" value="Genomic_DNA"/>
</dbReference>
<dbReference type="STRING" id="172043.RM53_10365"/>
<accession>A0A0B4CKG0</accession>
<gene>
    <name evidence="1" type="ORF">RM53_10365</name>
</gene>
<dbReference type="AlphaFoldDB" id="A0A0B4CKG0"/>
<name>A0A0B4CKG0_9CAUL</name>
<evidence type="ECO:0000313" key="2">
    <source>
        <dbReference type="Proteomes" id="UP000031166"/>
    </source>
</evidence>
<organism evidence="1 2">
    <name type="scientific">Brevundimonas nasdae</name>
    <dbReference type="NCBI Taxonomy" id="172043"/>
    <lineage>
        <taxon>Bacteria</taxon>
        <taxon>Pseudomonadati</taxon>
        <taxon>Pseudomonadota</taxon>
        <taxon>Alphaproteobacteria</taxon>
        <taxon>Caulobacterales</taxon>
        <taxon>Caulobacteraceae</taxon>
        <taxon>Brevundimonas</taxon>
    </lineage>
</organism>
<protein>
    <submittedName>
        <fullName evidence="1">Uncharacterized protein</fullName>
    </submittedName>
</protein>
<sequence>MAVEVTPGHQCVLVGTKPLDDGWVMSIIKIDGCTSEAEAVWLGQCIQSDLIEYISIANDEVAPVEAVMVESGQIAPGAGWTVAVYVVLASREEAAAMFDFMTAYATKPSTWQH</sequence>